<accession>M5Q1H4</accession>
<feature type="domain" description="CusB-like beta-barrel" evidence="4">
    <location>
        <begin position="236"/>
        <end position="306"/>
    </location>
</feature>
<dbReference type="AlphaFoldDB" id="M5Q1H4"/>
<protein>
    <submittedName>
        <fullName evidence="5">RND family efflux transporter, MFP subunit</fullName>
    </submittedName>
</protein>
<dbReference type="NCBIfam" id="TIGR01730">
    <property type="entry name" value="RND_mfp"/>
    <property type="match status" value="1"/>
</dbReference>
<dbReference type="RefSeq" id="WP_005987811.1">
    <property type="nucleotide sequence ID" value="NZ_AOSV01000029.1"/>
</dbReference>
<dbReference type="InterPro" id="IPR058792">
    <property type="entry name" value="Beta-barrel_RND_2"/>
</dbReference>
<evidence type="ECO:0000313" key="6">
    <source>
        <dbReference type="Proteomes" id="UP000011922"/>
    </source>
</evidence>
<dbReference type="GO" id="GO:1990281">
    <property type="term" value="C:efflux pump complex"/>
    <property type="evidence" value="ECO:0007669"/>
    <property type="project" value="TreeGrafter"/>
</dbReference>
<dbReference type="PATRIC" id="fig|1262666.3.peg.2604"/>
<dbReference type="InterPro" id="IPR058624">
    <property type="entry name" value="MdtA-like_HH"/>
</dbReference>
<feature type="region of interest" description="Disordered" evidence="2">
    <location>
        <begin position="383"/>
        <end position="403"/>
    </location>
</feature>
<dbReference type="Gene3D" id="2.40.50.100">
    <property type="match status" value="1"/>
</dbReference>
<dbReference type="InterPro" id="IPR006143">
    <property type="entry name" value="RND_pump_MFP"/>
</dbReference>
<proteinExistence type="inferred from homology"/>
<organism evidence="5 6">
    <name type="scientific">Desulfocurvibacter africanus PCS</name>
    <dbReference type="NCBI Taxonomy" id="1262666"/>
    <lineage>
        <taxon>Bacteria</taxon>
        <taxon>Pseudomonadati</taxon>
        <taxon>Thermodesulfobacteriota</taxon>
        <taxon>Desulfovibrionia</taxon>
        <taxon>Desulfovibrionales</taxon>
        <taxon>Desulfovibrionaceae</taxon>
        <taxon>Desulfocurvibacter</taxon>
    </lineage>
</organism>
<gene>
    <name evidence="5" type="ORF">PCS_02565</name>
</gene>
<dbReference type="Gene3D" id="2.40.30.170">
    <property type="match status" value="1"/>
</dbReference>
<name>M5Q1H4_DESAF</name>
<dbReference type="Gene3D" id="1.10.287.470">
    <property type="entry name" value="Helix hairpin bin"/>
    <property type="match status" value="1"/>
</dbReference>
<dbReference type="PANTHER" id="PTHR30469">
    <property type="entry name" value="MULTIDRUG RESISTANCE PROTEIN MDTA"/>
    <property type="match status" value="1"/>
</dbReference>
<evidence type="ECO:0000259" key="3">
    <source>
        <dbReference type="Pfam" id="PF25876"/>
    </source>
</evidence>
<dbReference type="FunFam" id="2.40.30.170:FF:000010">
    <property type="entry name" value="Efflux RND transporter periplasmic adaptor subunit"/>
    <property type="match status" value="1"/>
</dbReference>
<dbReference type="GO" id="GO:0015562">
    <property type="term" value="F:efflux transmembrane transporter activity"/>
    <property type="evidence" value="ECO:0007669"/>
    <property type="project" value="TreeGrafter"/>
</dbReference>
<dbReference type="Pfam" id="PF25954">
    <property type="entry name" value="Beta-barrel_RND_2"/>
    <property type="match status" value="1"/>
</dbReference>
<comment type="caution">
    <text evidence="5">The sequence shown here is derived from an EMBL/GenBank/DDBJ whole genome shotgun (WGS) entry which is preliminary data.</text>
</comment>
<feature type="domain" description="Multidrug resistance protein MdtA-like alpha-helical hairpin" evidence="3">
    <location>
        <begin position="115"/>
        <end position="191"/>
    </location>
</feature>
<evidence type="ECO:0000313" key="5">
    <source>
        <dbReference type="EMBL" id="EMG36553.1"/>
    </source>
</evidence>
<dbReference type="SUPFAM" id="SSF111369">
    <property type="entry name" value="HlyD-like secretion proteins"/>
    <property type="match status" value="1"/>
</dbReference>
<dbReference type="Gene3D" id="2.40.420.20">
    <property type="match status" value="1"/>
</dbReference>
<evidence type="ECO:0000256" key="1">
    <source>
        <dbReference type="ARBA" id="ARBA00009477"/>
    </source>
</evidence>
<dbReference type="Proteomes" id="UP000011922">
    <property type="component" value="Unassembled WGS sequence"/>
</dbReference>
<evidence type="ECO:0000259" key="4">
    <source>
        <dbReference type="Pfam" id="PF25954"/>
    </source>
</evidence>
<dbReference type="Pfam" id="PF25876">
    <property type="entry name" value="HH_MFP_RND"/>
    <property type="match status" value="1"/>
</dbReference>
<dbReference type="EMBL" id="AOSV01000029">
    <property type="protein sequence ID" value="EMG36553.1"/>
    <property type="molecule type" value="Genomic_DNA"/>
</dbReference>
<evidence type="ECO:0000256" key="2">
    <source>
        <dbReference type="SAM" id="MobiDB-lite"/>
    </source>
</evidence>
<dbReference type="OrthoDB" id="9800209at2"/>
<reference evidence="5 6" key="1">
    <citation type="journal article" date="2013" name="Genome Announc.">
        <title>Draft Genome Sequence for Desulfovibrio africanus Strain PCS.</title>
        <authorList>
            <person name="Brown S.D."/>
            <person name="Utturkar S.M."/>
            <person name="Arkin A.P."/>
            <person name="Deutschbauer A.M."/>
            <person name="Elias D.A."/>
            <person name="Hazen T.C."/>
            <person name="Chakraborty R."/>
        </authorList>
    </citation>
    <scope>NUCLEOTIDE SEQUENCE [LARGE SCALE GENOMIC DNA]</scope>
    <source>
        <strain evidence="5 6">PCS</strain>
    </source>
</reference>
<comment type="similarity">
    <text evidence="1">Belongs to the membrane fusion protein (MFP) (TC 8.A.1) family.</text>
</comment>
<sequence length="403" mass="43639">MKKMIILGLVLVCAILIGWRVYDRLTGEGPASARGRKPNAVTVAVQPVRTTTMRHTAEFTGTLLPKAQFVVAPNVAGRLERLLVNIGDTVRKGQLIAELDNREYAEQVEQARAELEVAQANVIDCLSALDVAERDLKRSRQLRDSNVVSQSELDKTEASFNTCRAKHLVALAQVRQKEASLEAAKVRLAYTRIHASWEDSDVERIVGERFADEGATLKVGDPIVSVVTLDPLLAVINVIERDFPLVKVGQTAEVLADALPGKVFAGQVARRAPVLQESSRQGRVEVLVPNANGLLAPGMFARVRLSFAERSEVTAVPISALTTREGRQGVFMADPESLLARFVPMSVGITEGQWAEVVEPRIEGLVITLGQHLLEDGSAIALPGDKNAGGGQQKSPGFKPKKS</sequence>